<dbReference type="EMBL" id="HG966617">
    <property type="protein sequence ID" value="CDO58508.1"/>
    <property type="molecule type" value="Genomic_DNA"/>
</dbReference>
<evidence type="ECO:0000259" key="2">
    <source>
        <dbReference type="Pfam" id="PF03448"/>
    </source>
</evidence>
<organism evidence="3 4">
    <name type="scientific">Candidatus Phaeomarinibacter ectocarpi</name>
    <dbReference type="NCBI Taxonomy" id="1458461"/>
    <lineage>
        <taxon>Bacteria</taxon>
        <taxon>Pseudomonadati</taxon>
        <taxon>Pseudomonadota</taxon>
        <taxon>Alphaproteobacteria</taxon>
        <taxon>Hyphomicrobiales</taxon>
        <taxon>Parvibaculaceae</taxon>
        <taxon>Candidatus Phaeomarinibacter</taxon>
    </lineage>
</organism>
<dbReference type="Proteomes" id="UP000032160">
    <property type="component" value="Chromosome I"/>
</dbReference>
<proteinExistence type="predicted"/>
<dbReference type="SUPFAM" id="SSF158791">
    <property type="entry name" value="MgtE N-terminal domain-like"/>
    <property type="match status" value="1"/>
</dbReference>
<feature type="region of interest" description="Disordered" evidence="1">
    <location>
        <begin position="45"/>
        <end position="67"/>
    </location>
</feature>
<evidence type="ECO:0000256" key="1">
    <source>
        <dbReference type="SAM" id="MobiDB-lite"/>
    </source>
</evidence>
<keyword evidence="4" id="KW-1185">Reference proteome</keyword>
<dbReference type="PATRIC" id="fig|1458461.3.peg.293"/>
<dbReference type="InterPro" id="IPR006668">
    <property type="entry name" value="Mg_transptr_MgtE_intracell_dom"/>
</dbReference>
<dbReference type="HOGENOM" id="CLU_075493_2_0_5"/>
<dbReference type="Pfam" id="PF03448">
    <property type="entry name" value="MgtE_N"/>
    <property type="match status" value="1"/>
</dbReference>
<gene>
    <name evidence="3" type="ORF">BN1012_Phect294</name>
</gene>
<dbReference type="KEGG" id="pect:BN1012_Phect294"/>
<evidence type="ECO:0000313" key="3">
    <source>
        <dbReference type="EMBL" id="CDO58508.1"/>
    </source>
</evidence>
<feature type="region of interest" description="Disordered" evidence="1">
    <location>
        <begin position="201"/>
        <end position="225"/>
    </location>
</feature>
<name>X5M698_9HYPH</name>
<evidence type="ECO:0000313" key="4">
    <source>
        <dbReference type="Proteomes" id="UP000032160"/>
    </source>
</evidence>
<feature type="domain" description="Magnesium transporter MgtE intracellular" evidence="2">
    <location>
        <begin position="137"/>
        <end position="198"/>
    </location>
</feature>
<feature type="compositionally biased region" description="Low complexity" evidence="1">
    <location>
        <begin position="209"/>
        <end position="225"/>
    </location>
</feature>
<protein>
    <recommendedName>
        <fullName evidence="2">Magnesium transporter MgtE intracellular domain-containing protein</fullName>
    </recommendedName>
</protein>
<accession>X5M698</accession>
<dbReference type="STRING" id="1458461.BN1012_Phect294"/>
<reference evidence="3 4" key="1">
    <citation type="journal article" date="2014" name="Front. Genet.">
        <title>Genome and metabolic network of "Candidatus Phaeomarinobacter ectocarpi" Ec32, a new candidate genus of Alphaproteobacteria frequently associated with brown algae.</title>
        <authorList>
            <person name="Dittami S.M."/>
            <person name="Barbeyron T."/>
            <person name="Boyen C."/>
            <person name="Cambefort J."/>
            <person name="Collet G."/>
            <person name="Delage L."/>
            <person name="Gobet A."/>
            <person name="Groisillier A."/>
            <person name="Leblanc C."/>
            <person name="Michel G."/>
            <person name="Scornet D."/>
            <person name="Siegel A."/>
            <person name="Tapia J.E."/>
            <person name="Tonon T."/>
        </authorList>
    </citation>
    <scope>NUCLEOTIDE SEQUENCE [LARGE SCALE GENOMIC DNA]</scope>
    <source>
        <strain evidence="3 4">Ec32</strain>
    </source>
</reference>
<sequence>MIGAALLLTLKVTALVTGSSPLVPAVEAASSEPEDETTEAIEETVAEEDENGRPAVNLAARPGPVSRQSDDVLEALAQRRKALDARENEVAMREKLLAAAETRIDDKIVELKELKAKIDEVFKTEESKGDAKFKSLVKVYENMKPKDAAAVFEQLDMTVLLELLDRMNERKLAAILAAMDPARAQAVTVELATENEDRLSAVPMPSAPAPLGLEELEPILPGNAG</sequence>
<dbReference type="AlphaFoldDB" id="X5M698"/>